<reference evidence="2" key="1">
    <citation type="submission" date="2018-02" db="EMBL/GenBank/DDBJ databases">
        <authorList>
            <person name="Cohen D.B."/>
            <person name="Kent A.D."/>
        </authorList>
    </citation>
    <scope>NUCLEOTIDE SEQUENCE</scope>
</reference>
<evidence type="ECO:0000256" key="1">
    <source>
        <dbReference type="SAM" id="MobiDB-lite"/>
    </source>
</evidence>
<dbReference type="EMBL" id="OIVN01000036">
    <property type="protein sequence ID" value="SPC73004.1"/>
    <property type="molecule type" value="Genomic_DNA"/>
</dbReference>
<evidence type="ECO:0000313" key="2">
    <source>
        <dbReference type="EMBL" id="SPC73004.1"/>
    </source>
</evidence>
<gene>
    <name evidence="2" type="ORF">FSB_LOCUS886</name>
</gene>
<evidence type="ECO:0008006" key="3">
    <source>
        <dbReference type="Google" id="ProtNLM"/>
    </source>
</evidence>
<proteinExistence type="predicted"/>
<protein>
    <recommendedName>
        <fullName evidence="3">Aminotransferase-like plant mobile domain-containing protein</fullName>
    </recommendedName>
</protein>
<feature type="region of interest" description="Disordered" evidence="1">
    <location>
        <begin position="361"/>
        <end position="400"/>
    </location>
</feature>
<accession>A0A2N9EED0</accession>
<sequence length="400" mass="45054">MSRRSSSRGHSSASSLSNMVVMDLYPVDDRFTLNRWALQLALGEDITILFRPEEHLSHRPSESRSGQRGMRHLEPSVRLFLAGPHRSFMSRSNPTEVPKWWARLISMTHSFVELVGFKQLVESQPTATTKKTLLCALVERWWDTTHTFHIAGGVALANLYAGFDVVSQGATTSFVGPWRIWQSWAIQYFNHALSRRPRSHQREHLREFLDGLTSEQVGVERVGSITAIKRAYSLAQFSRLFEGPGFTLFPYEAPDEVFNLWRSGIPLLDRLDEEGDFKEYQQSLMPTLFLPQAPTDVPSTSGFVPSDLVGLADIVLPSWFVPLYYADGHLHEVEITRHTDVLGYHVPKNARPIMMTDLSRDCFSRSPGSSSKGAQADPDATDLGNDGDDDAPTTQRGRHV</sequence>
<name>A0A2N9EED0_FAGSY</name>
<organism evidence="2">
    <name type="scientific">Fagus sylvatica</name>
    <name type="common">Beechnut</name>
    <dbReference type="NCBI Taxonomy" id="28930"/>
    <lineage>
        <taxon>Eukaryota</taxon>
        <taxon>Viridiplantae</taxon>
        <taxon>Streptophyta</taxon>
        <taxon>Embryophyta</taxon>
        <taxon>Tracheophyta</taxon>
        <taxon>Spermatophyta</taxon>
        <taxon>Magnoliopsida</taxon>
        <taxon>eudicotyledons</taxon>
        <taxon>Gunneridae</taxon>
        <taxon>Pentapetalae</taxon>
        <taxon>rosids</taxon>
        <taxon>fabids</taxon>
        <taxon>Fagales</taxon>
        <taxon>Fagaceae</taxon>
        <taxon>Fagus</taxon>
    </lineage>
</organism>
<dbReference type="AlphaFoldDB" id="A0A2N9EED0"/>